<sequence>MDLELLNHINVDLKWNILKKGRRSMARRPRKTGADTFELGNKKQDPTAFETKKVVDTPLKRRRLVHQSPSTPPQVSCLHGNGVLPPGPQTPCVHYEDPSQRYHSSLSQNLKTKSKTRLRNSNKSNPTKKVDFSGIELLAAAACSSFIHDDADYVDDQKVLKEDTTAGVDSCAVGIKETLISTESDEAEKKVALRLHWDLNTVMDEWEEPCDGLLVKSQPQENCSEGVKMKLEEGYESRCTEGVSVNQLGLIERCNEKTHESIEDLGIKTSDCESCVSKSDIQEESNVKDSDSDQQEGVCEEVIIEGGCESPKVLKSYCEKKGGSEDGCGSIQMSLKMNM</sequence>
<dbReference type="PANTHER" id="PTHR34536">
    <property type="entry name" value="DENTIN SIALOPHOSPHOPROTEIN-LIKE PROTEIN"/>
    <property type="match status" value="1"/>
</dbReference>
<dbReference type="PANTHER" id="PTHR34536:SF16">
    <property type="entry name" value="BTZ DOMAIN-CONTAINING PROTEIN"/>
    <property type="match status" value="1"/>
</dbReference>
<protein>
    <submittedName>
        <fullName evidence="2">Uncharacterized protein</fullName>
    </submittedName>
</protein>
<evidence type="ECO:0000256" key="1">
    <source>
        <dbReference type="SAM" id="MobiDB-lite"/>
    </source>
</evidence>
<evidence type="ECO:0000313" key="3">
    <source>
        <dbReference type="Proteomes" id="UP001177003"/>
    </source>
</evidence>
<name>A0AA35YHF3_LACSI</name>
<accession>A0AA35YHF3</accession>
<gene>
    <name evidence="2" type="ORF">LSALG_LOCUS14156</name>
</gene>
<evidence type="ECO:0000313" key="2">
    <source>
        <dbReference type="EMBL" id="CAI9274043.1"/>
    </source>
</evidence>
<proteinExistence type="predicted"/>
<keyword evidence="3" id="KW-1185">Reference proteome</keyword>
<dbReference type="Proteomes" id="UP001177003">
    <property type="component" value="Chromosome 2"/>
</dbReference>
<feature type="region of interest" description="Disordered" evidence="1">
    <location>
        <begin position="103"/>
        <end position="129"/>
    </location>
</feature>
<organism evidence="2 3">
    <name type="scientific">Lactuca saligna</name>
    <name type="common">Willowleaf lettuce</name>
    <dbReference type="NCBI Taxonomy" id="75948"/>
    <lineage>
        <taxon>Eukaryota</taxon>
        <taxon>Viridiplantae</taxon>
        <taxon>Streptophyta</taxon>
        <taxon>Embryophyta</taxon>
        <taxon>Tracheophyta</taxon>
        <taxon>Spermatophyta</taxon>
        <taxon>Magnoliopsida</taxon>
        <taxon>eudicotyledons</taxon>
        <taxon>Gunneridae</taxon>
        <taxon>Pentapetalae</taxon>
        <taxon>asterids</taxon>
        <taxon>campanulids</taxon>
        <taxon>Asterales</taxon>
        <taxon>Asteraceae</taxon>
        <taxon>Cichorioideae</taxon>
        <taxon>Cichorieae</taxon>
        <taxon>Lactucinae</taxon>
        <taxon>Lactuca</taxon>
    </lineage>
</organism>
<dbReference type="AlphaFoldDB" id="A0AA35YHF3"/>
<reference evidence="2" key="1">
    <citation type="submission" date="2023-04" db="EMBL/GenBank/DDBJ databases">
        <authorList>
            <person name="Vijverberg K."/>
            <person name="Xiong W."/>
            <person name="Schranz E."/>
        </authorList>
    </citation>
    <scope>NUCLEOTIDE SEQUENCE</scope>
</reference>
<dbReference type="EMBL" id="OX465078">
    <property type="protein sequence ID" value="CAI9274043.1"/>
    <property type="molecule type" value="Genomic_DNA"/>
</dbReference>